<reference evidence="13 14" key="1">
    <citation type="submission" date="2017-01" db="EMBL/GenBank/DDBJ databases">
        <authorList>
            <person name="Mah S.A."/>
            <person name="Swanson W.J."/>
            <person name="Moy G.W."/>
            <person name="Vacquier V.D."/>
        </authorList>
    </citation>
    <scope>NUCLEOTIDE SEQUENCE [LARGE SCALE GENOMIC DNA]</scope>
    <source>
        <strain evidence="13 14">DSM 22694</strain>
    </source>
</reference>
<dbReference type="STRING" id="1484693.RS694_04025"/>
<organism evidence="13 14">
    <name type="scientific">Rhodoferax saidenbachensis</name>
    <dbReference type="NCBI Taxonomy" id="1484693"/>
    <lineage>
        <taxon>Bacteria</taxon>
        <taxon>Pseudomonadati</taxon>
        <taxon>Pseudomonadota</taxon>
        <taxon>Betaproteobacteria</taxon>
        <taxon>Burkholderiales</taxon>
        <taxon>Comamonadaceae</taxon>
        <taxon>Rhodoferax</taxon>
    </lineage>
</organism>
<keyword evidence="2" id="KW-0813">Transport</keyword>
<dbReference type="GO" id="GO:0005886">
    <property type="term" value="C:plasma membrane"/>
    <property type="evidence" value="ECO:0007669"/>
    <property type="project" value="UniProtKB-SubCell"/>
</dbReference>
<keyword evidence="8 10" id="KW-0472">Membrane</keyword>
<dbReference type="SUPFAM" id="SSF90123">
    <property type="entry name" value="ABC transporter transmembrane region"/>
    <property type="match status" value="1"/>
</dbReference>
<dbReference type="PROSITE" id="PS00211">
    <property type="entry name" value="ABC_TRANSPORTER_1"/>
    <property type="match status" value="1"/>
</dbReference>
<evidence type="ECO:0000256" key="4">
    <source>
        <dbReference type="ARBA" id="ARBA00022692"/>
    </source>
</evidence>
<evidence type="ECO:0000256" key="2">
    <source>
        <dbReference type="ARBA" id="ARBA00022448"/>
    </source>
</evidence>
<evidence type="ECO:0000256" key="6">
    <source>
        <dbReference type="ARBA" id="ARBA00022840"/>
    </source>
</evidence>
<dbReference type="PANTHER" id="PTHR11384:SF59">
    <property type="entry name" value="LYSOSOMAL COBALAMIN TRANSPORTER ABCD4"/>
    <property type="match status" value="1"/>
</dbReference>
<evidence type="ECO:0000259" key="12">
    <source>
        <dbReference type="PROSITE" id="PS50929"/>
    </source>
</evidence>
<keyword evidence="4 10" id="KW-0812">Transmembrane</keyword>
<evidence type="ECO:0000313" key="14">
    <source>
        <dbReference type="Proteomes" id="UP000186110"/>
    </source>
</evidence>
<evidence type="ECO:0000313" key="13">
    <source>
        <dbReference type="EMBL" id="APW41795.1"/>
    </source>
</evidence>
<protein>
    <submittedName>
        <fullName evidence="13">ABC transporter ATP-binding protein</fullName>
    </submittedName>
</protein>
<sequence length="598" mass="67024">MAFVSGLRTKLASFRLFTQRVWALSAPYFSSEQKWQARGLLLAIIALNLGLVYMAVLFNDWNKLFYDALQEKNAAVFWTQLGRFTYIAFASIIIAVYKFYLTQLLEMRWRAWMTAHYLERWLSNHAFYKLELARFTSQPPAGQGNPDNPDQRIQEDINQFTGLTIGLTMGLLNSVVTLASFVGILWVLSGGFAFTVQGNAYNIPGFMVWMAVLYCAAGSIITHYIGRPQIALNFQQQQVEADFRHHMIRVREYSESIALDRGETAERAQLDLRFGRVLDNYLRLIKKQKSLVWFTSFFGQAAVVFPFIVAAPRFFSGAIQLGELIQISSAFGQVQGALSWFVDSYSSLATWRATTDRLTSFEASFRALARDSTAQAATDFVALDARDLHLELPGGAVLLDQTTLHAQAGDRVLLQGPSGSGKSTLFRTLAGIWPFARGTVQRPADTMFIPQRPYFPNGPLRDALAYPQTPASYTDEQLRAALHDALLPQLADQLDHTDAWSQKLSGGEQQRLAIARVLLKKPKWIFADEATSALDESTENLVYKRLLAQVESAQGALISIAHRPSVATFHDRRWTLTPRPHGDSGGARYTLTDEHPAT</sequence>
<feature type="region of interest" description="Disordered" evidence="9">
    <location>
        <begin position="576"/>
        <end position="598"/>
    </location>
</feature>
<dbReference type="SUPFAM" id="SSF52540">
    <property type="entry name" value="P-loop containing nucleoside triphosphate hydrolases"/>
    <property type="match status" value="1"/>
</dbReference>
<comment type="subcellular location">
    <subcellularLocation>
        <location evidence="1">Cell membrane</location>
        <topology evidence="1">Multi-pass membrane protein</topology>
    </subcellularLocation>
</comment>
<dbReference type="InterPro" id="IPR027417">
    <property type="entry name" value="P-loop_NTPase"/>
</dbReference>
<dbReference type="GO" id="GO:0016887">
    <property type="term" value="F:ATP hydrolysis activity"/>
    <property type="evidence" value="ECO:0007669"/>
    <property type="project" value="InterPro"/>
</dbReference>
<name>A0A1P8K6Z9_9BURK</name>
<dbReference type="InterPro" id="IPR011527">
    <property type="entry name" value="ABC1_TM_dom"/>
</dbReference>
<feature type="transmembrane region" description="Helical" evidence="10">
    <location>
        <begin position="78"/>
        <end position="100"/>
    </location>
</feature>
<dbReference type="InterPro" id="IPR036640">
    <property type="entry name" value="ABC1_TM_sf"/>
</dbReference>
<keyword evidence="6 13" id="KW-0067">ATP-binding</keyword>
<dbReference type="RefSeq" id="WP_029707061.1">
    <property type="nucleotide sequence ID" value="NZ_CP019239.1"/>
</dbReference>
<feature type="transmembrane region" description="Helical" evidence="10">
    <location>
        <begin position="171"/>
        <end position="194"/>
    </location>
</feature>
<dbReference type="PROSITE" id="PS50893">
    <property type="entry name" value="ABC_TRANSPORTER_2"/>
    <property type="match status" value="1"/>
</dbReference>
<keyword evidence="7 10" id="KW-1133">Transmembrane helix</keyword>
<dbReference type="InterPro" id="IPR050835">
    <property type="entry name" value="ABC_transporter_sub-D"/>
</dbReference>
<keyword evidence="14" id="KW-1185">Reference proteome</keyword>
<proteinExistence type="predicted"/>
<evidence type="ECO:0000256" key="7">
    <source>
        <dbReference type="ARBA" id="ARBA00022989"/>
    </source>
</evidence>
<evidence type="ECO:0000259" key="11">
    <source>
        <dbReference type="PROSITE" id="PS50893"/>
    </source>
</evidence>
<dbReference type="Proteomes" id="UP000186110">
    <property type="component" value="Chromosome"/>
</dbReference>
<evidence type="ECO:0000256" key="8">
    <source>
        <dbReference type="ARBA" id="ARBA00023136"/>
    </source>
</evidence>
<feature type="transmembrane region" description="Helical" evidence="10">
    <location>
        <begin position="39"/>
        <end position="58"/>
    </location>
</feature>
<dbReference type="eggNOG" id="COG4178">
    <property type="taxonomic scope" value="Bacteria"/>
</dbReference>
<dbReference type="InterPro" id="IPR003593">
    <property type="entry name" value="AAA+_ATPase"/>
</dbReference>
<dbReference type="AlphaFoldDB" id="A0A1P8K6Z9"/>
<keyword evidence="3" id="KW-1003">Cell membrane</keyword>
<dbReference type="GO" id="GO:0005524">
    <property type="term" value="F:ATP binding"/>
    <property type="evidence" value="ECO:0007669"/>
    <property type="project" value="UniProtKB-KW"/>
</dbReference>
<evidence type="ECO:0000256" key="1">
    <source>
        <dbReference type="ARBA" id="ARBA00004651"/>
    </source>
</evidence>
<dbReference type="InterPro" id="IPR017871">
    <property type="entry name" value="ABC_transporter-like_CS"/>
</dbReference>
<dbReference type="GO" id="GO:0140359">
    <property type="term" value="F:ABC-type transporter activity"/>
    <property type="evidence" value="ECO:0007669"/>
    <property type="project" value="InterPro"/>
</dbReference>
<dbReference type="PANTHER" id="PTHR11384">
    <property type="entry name" value="ATP-BINDING CASSETTE, SUB-FAMILY D MEMBER"/>
    <property type="match status" value="1"/>
</dbReference>
<dbReference type="EMBL" id="CP019239">
    <property type="protein sequence ID" value="APW41795.1"/>
    <property type="molecule type" value="Genomic_DNA"/>
</dbReference>
<dbReference type="Pfam" id="PF00005">
    <property type="entry name" value="ABC_tran"/>
    <property type="match status" value="1"/>
</dbReference>
<dbReference type="KEGG" id="rsb:RS694_04025"/>
<dbReference type="Pfam" id="PF06472">
    <property type="entry name" value="ABC_membrane_2"/>
    <property type="match status" value="1"/>
</dbReference>
<feature type="domain" description="ABC transmembrane type-1" evidence="12">
    <location>
        <begin position="42"/>
        <end position="350"/>
    </location>
</feature>
<dbReference type="Gene3D" id="3.40.50.300">
    <property type="entry name" value="P-loop containing nucleotide triphosphate hydrolases"/>
    <property type="match status" value="1"/>
</dbReference>
<accession>A0A1P8K6Z9</accession>
<keyword evidence="5" id="KW-0547">Nucleotide-binding</keyword>
<dbReference type="InterPro" id="IPR003439">
    <property type="entry name" value="ABC_transporter-like_ATP-bd"/>
</dbReference>
<dbReference type="Gene3D" id="1.20.1560.10">
    <property type="entry name" value="ABC transporter type 1, transmembrane domain"/>
    <property type="match status" value="1"/>
</dbReference>
<dbReference type="CDD" id="cd03223">
    <property type="entry name" value="ABCD_peroxisomal_ALDP"/>
    <property type="match status" value="1"/>
</dbReference>
<evidence type="ECO:0000256" key="9">
    <source>
        <dbReference type="SAM" id="MobiDB-lite"/>
    </source>
</evidence>
<gene>
    <name evidence="13" type="ORF">RS694_04025</name>
</gene>
<evidence type="ECO:0000256" key="5">
    <source>
        <dbReference type="ARBA" id="ARBA00022741"/>
    </source>
</evidence>
<dbReference type="SMART" id="SM00382">
    <property type="entry name" value="AAA"/>
    <property type="match status" value="1"/>
</dbReference>
<feature type="transmembrane region" description="Helical" evidence="10">
    <location>
        <begin position="291"/>
        <end position="311"/>
    </location>
</feature>
<feature type="transmembrane region" description="Helical" evidence="10">
    <location>
        <begin position="206"/>
        <end position="226"/>
    </location>
</feature>
<evidence type="ECO:0000256" key="10">
    <source>
        <dbReference type="SAM" id="Phobius"/>
    </source>
</evidence>
<feature type="domain" description="ABC transporter" evidence="11">
    <location>
        <begin position="383"/>
        <end position="598"/>
    </location>
</feature>
<dbReference type="PROSITE" id="PS50929">
    <property type="entry name" value="ABC_TM1F"/>
    <property type="match status" value="1"/>
</dbReference>
<evidence type="ECO:0000256" key="3">
    <source>
        <dbReference type="ARBA" id="ARBA00022475"/>
    </source>
</evidence>